<dbReference type="SMART" id="SM00443">
    <property type="entry name" value="G_patch"/>
    <property type="match status" value="1"/>
</dbReference>
<gene>
    <name evidence="7" type="ORF">HAX54_047503</name>
</gene>
<sequence>MEKPTDSSLFVNDGSFMERFKQLQQEKEKEKVKSASSKESKATSSILELQLRRPGEDEDDEDEKDAGNSSGDGPIKRQRVEEPRAPHQPLRQIDVAYTLSPYQHWWKEMSNERFGKCGYKSNLHSLVHALGDTPFKFLFDESCPDYKYYEYRLREEEKALSQASDAQTAYSGVASTATPSSTGSSHRSHQQHSDYQIPASALYGATENTSSSESAGKSGYPSGPSGSDPIAMMEYYMKKAAQEEKLRAPRSSKDEMPPPASLHVPGKKGHHMGDYIPPEELAKFLSTCNDAAARKAAIEAAERSKIQADNIGHKLLSKMGWREGEGLGSSKSGIADPISAGNVKSNNLGVGAHQPGEVTPEDDIYEQYKKRMMLGYKYRPNPLNNPRKAYY</sequence>
<feature type="region of interest" description="Disordered" evidence="5">
    <location>
        <begin position="243"/>
        <end position="269"/>
    </location>
</feature>
<keyword evidence="4" id="KW-0539">Nucleus</keyword>
<evidence type="ECO:0000256" key="3">
    <source>
        <dbReference type="ARBA" id="ARBA00023187"/>
    </source>
</evidence>
<organism evidence="7 8">
    <name type="scientific">Datura stramonium</name>
    <name type="common">Jimsonweed</name>
    <name type="synonym">Common thornapple</name>
    <dbReference type="NCBI Taxonomy" id="4076"/>
    <lineage>
        <taxon>Eukaryota</taxon>
        <taxon>Viridiplantae</taxon>
        <taxon>Streptophyta</taxon>
        <taxon>Embryophyta</taxon>
        <taxon>Tracheophyta</taxon>
        <taxon>Spermatophyta</taxon>
        <taxon>Magnoliopsida</taxon>
        <taxon>eudicotyledons</taxon>
        <taxon>Gunneridae</taxon>
        <taxon>Pentapetalae</taxon>
        <taxon>asterids</taxon>
        <taxon>lamiids</taxon>
        <taxon>Solanales</taxon>
        <taxon>Solanaceae</taxon>
        <taxon>Solanoideae</taxon>
        <taxon>Datureae</taxon>
        <taxon>Datura</taxon>
    </lineage>
</organism>
<evidence type="ECO:0000259" key="6">
    <source>
        <dbReference type="PROSITE" id="PS50174"/>
    </source>
</evidence>
<feature type="compositionally biased region" description="Basic and acidic residues" evidence="5">
    <location>
        <begin position="74"/>
        <end position="85"/>
    </location>
</feature>
<feature type="compositionally biased region" description="Low complexity" evidence="5">
    <location>
        <begin position="214"/>
        <end position="226"/>
    </location>
</feature>
<comment type="subcellular location">
    <subcellularLocation>
        <location evidence="1">Nucleus</location>
    </subcellularLocation>
</comment>
<dbReference type="PROSITE" id="PS50174">
    <property type="entry name" value="G_PATCH"/>
    <property type="match status" value="1"/>
</dbReference>
<dbReference type="Gene3D" id="1.10.10.790">
    <property type="entry name" value="Surp module"/>
    <property type="match status" value="1"/>
</dbReference>
<keyword evidence="3" id="KW-0508">mRNA splicing</keyword>
<dbReference type="PANTHER" id="PTHR23340:SF0">
    <property type="entry name" value="SURP AND G-PATCH DOMAIN-CONTAINING PROTEIN 1 ISOFORM X1"/>
    <property type="match status" value="1"/>
</dbReference>
<evidence type="ECO:0000313" key="7">
    <source>
        <dbReference type="EMBL" id="MCD7461980.1"/>
    </source>
</evidence>
<dbReference type="InterPro" id="IPR035967">
    <property type="entry name" value="SWAP/Surp_sf"/>
</dbReference>
<feature type="region of interest" description="Disordered" evidence="5">
    <location>
        <begin position="23"/>
        <end position="92"/>
    </location>
</feature>
<feature type="compositionally biased region" description="Basic and acidic residues" evidence="5">
    <location>
        <begin position="243"/>
        <end position="256"/>
    </location>
</feature>
<dbReference type="PANTHER" id="PTHR23340">
    <property type="entry name" value="ARGININE/SERINE RICH SPLICING FACTOR SF4/14"/>
    <property type="match status" value="1"/>
</dbReference>
<feature type="compositionally biased region" description="Basic and acidic residues" evidence="5">
    <location>
        <begin position="23"/>
        <end position="41"/>
    </location>
</feature>
<dbReference type="InterPro" id="IPR000467">
    <property type="entry name" value="G_patch_dom"/>
</dbReference>
<dbReference type="EMBL" id="JACEIK010000768">
    <property type="protein sequence ID" value="MCD7461980.1"/>
    <property type="molecule type" value="Genomic_DNA"/>
</dbReference>
<reference evidence="7 8" key="1">
    <citation type="journal article" date="2021" name="BMC Genomics">
        <title>Datura genome reveals duplications of psychoactive alkaloid biosynthetic genes and high mutation rate following tissue culture.</title>
        <authorList>
            <person name="Rajewski A."/>
            <person name="Carter-House D."/>
            <person name="Stajich J."/>
            <person name="Litt A."/>
        </authorList>
    </citation>
    <scope>NUCLEOTIDE SEQUENCE [LARGE SCALE GENOMIC DNA]</scope>
    <source>
        <strain evidence="7">AR-01</strain>
    </source>
</reference>
<evidence type="ECO:0000256" key="2">
    <source>
        <dbReference type="ARBA" id="ARBA00022664"/>
    </source>
</evidence>
<keyword evidence="2" id="KW-0507">mRNA processing</keyword>
<evidence type="ECO:0000256" key="1">
    <source>
        <dbReference type="ARBA" id="ARBA00004123"/>
    </source>
</evidence>
<dbReference type="InterPro" id="IPR040169">
    <property type="entry name" value="SUGP1/2"/>
</dbReference>
<dbReference type="Proteomes" id="UP000823775">
    <property type="component" value="Unassembled WGS sequence"/>
</dbReference>
<dbReference type="SUPFAM" id="SSF109905">
    <property type="entry name" value="Surp module (SWAP domain)"/>
    <property type="match status" value="1"/>
</dbReference>
<dbReference type="Pfam" id="PF01585">
    <property type="entry name" value="G-patch"/>
    <property type="match status" value="1"/>
</dbReference>
<feature type="domain" description="G-patch" evidence="6">
    <location>
        <begin position="308"/>
        <end position="355"/>
    </location>
</feature>
<evidence type="ECO:0000313" key="8">
    <source>
        <dbReference type="Proteomes" id="UP000823775"/>
    </source>
</evidence>
<protein>
    <recommendedName>
        <fullName evidence="6">G-patch domain-containing protein</fullName>
    </recommendedName>
</protein>
<accession>A0ABS8ST73</accession>
<evidence type="ECO:0000256" key="4">
    <source>
        <dbReference type="ARBA" id="ARBA00023242"/>
    </source>
</evidence>
<keyword evidence="8" id="KW-1185">Reference proteome</keyword>
<feature type="region of interest" description="Disordered" evidence="5">
    <location>
        <begin position="170"/>
        <end position="226"/>
    </location>
</feature>
<comment type="caution">
    <text evidence="7">The sequence shown here is derived from an EMBL/GenBank/DDBJ whole genome shotgun (WGS) entry which is preliminary data.</text>
</comment>
<name>A0ABS8ST73_DATST</name>
<proteinExistence type="predicted"/>
<evidence type="ECO:0000256" key="5">
    <source>
        <dbReference type="SAM" id="MobiDB-lite"/>
    </source>
</evidence>
<feature type="compositionally biased region" description="Low complexity" evidence="5">
    <location>
        <begin position="171"/>
        <end position="185"/>
    </location>
</feature>